<dbReference type="HOGENOM" id="CLU_172626_0_0_3"/>
<dbReference type="Gene3D" id="3.90.940.40">
    <property type="entry name" value="Protein CHLORORESPIRATORY REDUCTION 7"/>
    <property type="match status" value="1"/>
</dbReference>
<name>U5QJ72_GLOK1</name>
<protein>
    <submittedName>
        <fullName evidence="1">Uncharacterized protein</fullName>
    </submittedName>
</protein>
<dbReference type="EMBL" id="CP003587">
    <property type="protein sequence ID" value="AGY58908.1"/>
    <property type="molecule type" value="Genomic_DNA"/>
</dbReference>
<dbReference type="Pfam" id="PF12095">
    <property type="entry name" value="CRR7"/>
    <property type="match status" value="1"/>
</dbReference>
<dbReference type="InterPro" id="IPR021954">
    <property type="entry name" value="CRR7"/>
</dbReference>
<dbReference type="AlphaFoldDB" id="U5QJ72"/>
<accession>U5QJ72</accession>
<dbReference type="Proteomes" id="UP000017396">
    <property type="component" value="Chromosome"/>
</dbReference>
<keyword evidence="2" id="KW-1185">Reference proteome</keyword>
<organism evidence="1 2">
    <name type="scientific">Gloeobacter kilaueensis (strain ATCC BAA-2537 / CCAP 1431/1 / ULC 316 / JS1)</name>
    <dbReference type="NCBI Taxonomy" id="1183438"/>
    <lineage>
        <taxon>Bacteria</taxon>
        <taxon>Bacillati</taxon>
        <taxon>Cyanobacteriota</taxon>
        <taxon>Cyanophyceae</taxon>
        <taxon>Gloeobacterales</taxon>
        <taxon>Gloeobacteraceae</taxon>
        <taxon>Gloeobacter</taxon>
    </lineage>
</organism>
<dbReference type="RefSeq" id="WP_023174112.1">
    <property type="nucleotide sequence ID" value="NC_022600.1"/>
</dbReference>
<evidence type="ECO:0000313" key="2">
    <source>
        <dbReference type="Proteomes" id="UP000017396"/>
    </source>
</evidence>
<dbReference type="OrthoDB" id="487862at2"/>
<sequence>MAEELYYVLLRTGADQQFVTEGELVALLSDVVGRAEKLEGKALAERVRFLIDTACDYPLEPGQYFEWYVTRLEKS</sequence>
<dbReference type="STRING" id="1183438.GKIL_2662"/>
<reference evidence="1 2" key="1">
    <citation type="journal article" date="2013" name="PLoS ONE">
        <title>Cultivation and Complete Genome Sequencing of Gloeobacter kilaueensis sp. nov., from a Lava Cave in Kilauea Caldera, Hawai'i.</title>
        <authorList>
            <person name="Saw J.H."/>
            <person name="Schatz M."/>
            <person name="Brown M.V."/>
            <person name="Kunkel D.D."/>
            <person name="Foster J.S."/>
            <person name="Shick H."/>
            <person name="Christensen S."/>
            <person name="Hou S."/>
            <person name="Wan X."/>
            <person name="Donachie S.P."/>
        </authorList>
    </citation>
    <scope>NUCLEOTIDE SEQUENCE [LARGE SCALE GENOMIC DNA]</scope>
    <source>
        <strain evidence="2">JS</strain>
    </source>
</reference>
<evidence type="ECO:0000313" key="1">
    <source>
        <dbReference type="EMBL" id="AGY58908.1"/>
    </source>
</evidence>
<dbReference type="KEGG" id="glj:GKIL_2662"/>
<gene>
    <name evidence="1" type="ORF">GKIL_2662</name>
</gene>
<dbReference type="InterPro" id="IPR038150">
    <property type="entry name" value="CRR7-like_sf"/>
</dbReference>
<proteinExistence type="predicted"/>